<keyword evidence="1" id="KW-0472">Membrane</keyword>
<evidence type="ECO:0000313" key="2">
    <source>
        <dbReference type="EMBL" id="AFK39150.1"/>
    </source>
</evidence>
<proteinExistence type="evidence at transcript level"/>
<keyword evidence="1" id="KW-1133">Transmembrane helix</keyword>
<sequence>MRQMLRMLIKLLTSYKVLVYLLGLVMELLPQRRSKKR</sequence>
<name>I3SFV8_LOTJA</name>
<dbReference type="EMBL" id="BT139355">
    <property type="protein sequence ID" value="AFK39150.1"/>
    <property type="molecule type" value="mRNA"/>
</dbReference>
<accession>I3SFV8</accession>
<keyword evidence="1" id="KW-0812">Transmembrane</keyword>
<organism evidence="2">
    <name type="scientific">Lotus japonicus</name>
    <name type="common">Lotus corniculatus var. japonicus</name>
    <dbReference type="NCBI Taxonomy" id="34305"/>
    <lineage>
        <taxon>Eukaryota</taxon>
        <taxon>Viridiplantae</taxon>
        <taxon>Streptophyta</taxon>
        <taxon>Embryophyta</taxon>
        <taxon>Tracheophyta</taxon>
        <taxon>Spermatophyta</taxon>
        <taxon>Magnoliopsida</taxon>
        <taxon>eudicotyledons</taxon>
        <taxon>Gunneridae</taxon>
        <taxon>Pentapetalae</taxon>
        <taxon>rosids</taxon>
        <taxon>fabids</taxon>
        <taxon>Fabales</taxon>
        <taxon>Fabaceae</taxon>
        <taxon>Papilionoideae</taxon>
        <taxon>50 kb inversion clade</taxon>
        <taxon>NPAAA clade</taxon>
        <taxon>Hologalegina</taxon>
        <taxon>robinioid clade</taxon>
        <taxon>Loteae</taxon>
        <taxon>Lotus</taxon>
    </lineage>
</organism>
<reference evidence="2" key="1">
    <citation type="submission" date="2012-05" db="EMBL/GenBank/DDBJ databases">
        <authorList>
            <person name="Krishnakumar V."/>
            <person name="Cheung F."/>
            <person name="Xiao Y."/>
            <person name="Chan A."/>
            <person name="Moskal W.A."/>
            <person name="Town C.D."/>
        </authorList>
    </citation>
    <scope>NUCLEOTIDE SEQUENCE</scope>
</reference>
<dbReference type="AlphaFoldDB" id="I3SFV8"/>
<protein>
    <submittedName>
        <fullName evidence="2">Uncharacterized protein</fullName>
    </submittedName>
</protein>
<evidence type="ECO:0000256" key="1">
    <source>
        <dbReference type="SAM" id="Phobius"/>
    </source>
</evidence>
<feature type="transmembrane region" description="Helical" evidence="1">
    <location>
        <begin position="12"/>
        <end position="29"/>
    </location>
</feature>